<dbReference type="PIRSF" id="PIRSF004911">
    <property type="entry name" value="DUF160"/>
    <property type="match status" value="1"/>
</dbReference>
<dbReference type="GO" id="GO:0046872">
    <property type="term" value="F:metal ion binding"/>
    <property type="evidence" value="ECO:0007669"/>
    <property type="project" value="UniProtKB-KW"/>
</dbReference>
<dbReference type="Pfam" id="PF04055">
    <property type="entry name" value="Radical_SAM"/>
    <property type="match status" value="1"/>
</dbReference>
<dbReference type="SFLD" id="SFLDG01070">
    <property type="entry name" value="PLP-dependent"/>
    <property type="match status" value="1"/>
</dbReference>
<name>A0A644XMJ1_9ZZZZ</name>
<dbReference type="Gene3D" id="6.10.140.1170">
    <property type="match status" value="1"/>
</dbReference>
<comment type="cofactor">
    <cofactor evidence="1">
        <name>pyridoxal 5'-phosphate</name>
        <dbReference type="ChEBI" id="CHEBI:597326"/>
    </cofactor>
</comment>
<dbReference type="GO" id="GO:0051539">
    <property type="term" value="F:4 iron, 4 sulfur cluster binding"/>
    <property type="evidence" value="ECO:0007669"/>
    <property type="project" value="UniProtKB-KW"/>
</dbReference>
<dbReference type="Pfam" id="PF12544">
    <property type="entry name" value="LAM_C"/>
    <property type="match status" value="1"/>
</dbReference>
<dbReference type="CDD" id="cd01335">
    <property type="entry name" value="Radical_SAM"/>
    <property type="match status" value="1"/>
</dbReference>
<dbReference type="EC" id="5.4.3.2" evidence="11"/>
<evidence type="ECO:0000256" key="1">
    <source>
        <dbReference type="ARBA" id="ARBA00001933"/>
    </source>
</evidence>
<evidence type="ECO:0000256" key="3">
    <source>
        <dbReference type="ARBA" id="ARBA00022691"/>
    </source>
</evidence>
<proteinExistence type="predicted"/>
<dbReference type="EMBL" id="VSSQ01002789">
    <property type="protein sequence ID" value="MPM17390.1"/>
    <property type="molecule type" value="Genomic_DNA"/>
</dbReference>
<organism evidence="11">
    <name type="scientific">bioreactor metagenome</name>
    <dbReference type="NCBI Taxonomy" id="1076179"/>
    <lineage>
        <taxon>unclassified sequences</taxon>
        <taxon>metagenomes</taxon>
        <taxon>ecological metagenomes</taxon>
    </lineage>
</organism>
<keyword evidence="8 11" id="KW-0413">Isomerase</keyword>
<evidence type="ECO:0000256" key="6">
    <source>
        <dbReference type="ARBA" id="ARBA00023004"/>
    </source>
</evidence>
<dbReference type="InterPro" id="IPR058240">
    <property type="entry name" value="rSAM_sf"/>
</dbReference>
<evidence type="ECO:0000313" key="11">
    <source>
        <dbReference type="EMBL" id="MPM17390.1"/>
    </source>
</evidence>
<sequence length="417" mass="47343">MGQFNTNEIVIIDDVEPPLIRSGESSDSPHPHHQNSRLSDAQYPLDGRIEEFRKLHFPDATDAMWNDWHWQLFHRITTYHDLCRYLVPTAEEEQALRQASTLFHFSVTPYYLSLIDPNDTQGSLRKCVIPSILEADHQSGESDDPLSEEHTTKVRGLVHRYPDRVLFLTTSFCSTYCRYCTRSRMVGGHTENLLKHWDEALSYIEEHAEVRDVVVSGGDPLTLSDEMLGYLLSRLGAIGHVEMVRIGTKVPMVMPQRITEQLLAVLKKCKPLYMSIHATHPDEMTREAAKACDALADAGIVLGSQTVLLKGVNDSVETLKNLFHKLLRHRVRPYYLYQCDPISGSAHFRTTVDKGKQLMQGLRGFTSGYAIPQYVIDTPGGGGKVPILPAYEVGQDEQHLYLRNYEGKVFSYPTERE</sequence>
<evidence type="ECO:0000256" key="2">
    <source>
        <dbReference type="ARBA" id="ARBA00022485"/>
    </source>
</evidence>
<reference evidence="11" key="1">
    <citation type="submission" date="2019-08" db="EMBL/GenBank/DDBJ databases">
        <authorList>
            <person name="Kucharzyk K."/>
            <person name="Murdoch R.W."/>
            <person name="Higgins S."/>
            <person name="Loffler F."/>
        </authorList>
    </citation>
    <scope>NUCLEOTIDE SEQUENCE</scope>
</reference>
<dbReference type="InterPro" id="IPR025895">
    <property type="entry name" value="LAM_C_dom"/>
</dbReference>
<evidence type="ECO:0000256" key="7">
    <source>
        <dbReference type="ARBA" id="ARBA00023014"/>
    </source>
</evidence>
<keyword evidence="6" id="KW-0408">Iron</keyword>
<keyword evidence="2" id="KW-0004">4Fe-4S</keyword>
<accession>A0A644XMJ1</accession>
<evidence type="ECO:0000256" key="8">
    <source>
        <dbReference type="ARBA" id="ARBA00023235"/>
    </source>
</evidence>
<dbReference type="PANTHER" id="PTHR30538:SF1">
    <property type="entry name" value="L-LYSINE 2,3-AMINOMUTASE"/>
    <property type="match status" value="1"/>
</dbReference>
<keyword evidence="3" id="KW-0949">S-adenosyl-L-methionine</keyword>
<evidence type="ECO:0000256" key="4">
    <source>
        <dbReference type="ARBA" id="ARBA00022723"/>
    </source>
</evidence>
<dbReference type="InterPro" id="IPR007197">
    <property type="entry name" value="rSAM"/>
</dbReference>
<dbReference type="NCBIfam" id="TIGR00238">
    <property type="entry name" value="KamA family radical SAM protein"/>
    <property type="match status" value="1"/>
</dbReference>
<keyword evidence="4" id="KW-0479">Metal-binding</keyword>
<protein>
    <submittedName>
        <fullName evidence="11">L-lysine 2,3-aminomutase</fullName>
        <ecNumber evidence="11">5.4.3.2</ecNumber>
    </submittedName>
</protein>
<dbReference type="PANTHER" id="PTHR30538">
    <property type="entry name" value="LYSINE 2,3-AMINOMUTASE-RELATED"/>
    <property type="match status" value="1"/>
</dbReference>
<comment type="caution">
    <text evidence="11">The sequence shown here is derived from an EMBL/GenBank/DDBJ whole genome shotgun (WGS) entry which is preliminary data.</text>
</comment>
<feature type="domain" description="Radical SAM core" evidence="10">
    <location>
        <begin position="159"/>
        <end position="370"/>
    </location>
</feature>
<dbReference type="AlphaFoldDB" id="A0A644XMJ1"/>
<dbReference type="InterPro" id="IPR003739">
    <property type="entry name" value="Lys_aminomutase/Glu_NH3_mut"/>
</dbReference>
<gene>
    <name evidence="11" type="primary">kamA_12</name>
    <name evidence="11" type="ORF">SDC9_63779</name>
</gene>
<dbReference type="SFLD" id="SFLDS00029">
    <property type="entry name" value="Radical_SAM"/>
    <property type="match status" value="1"/>
</dbReference>
<dbReference type="PROSITE" id="PS51918">
    <property type="entry name" value="RADICAL_SAM"/>
    <property type="match status" value="1"/>
</dbReference>
<keyword evidence="5" id="KW-0663">Pyridoxal phosphate</keyword>
<evidence type="ECO:0000259" key="10">
    <source>
        <dbReference type="PROSITE" id="PS51918"/>
    </source>
</evidence>
<evidence type="ECO:0000256" key="9">
    <source>
        <dbReference type="SAM" id="MobiDB-lite"/>
    </source>
</evidence>
<keyword evidence="7" id="KW-0411">Iron-sulfur</keyword>
<dbReference type="GO" id="GO:0050066">
    <property type="term" value="F:L-lysine 2,3-aminomutase activity"/>
    <property type="evidence" value="ECO:0007669"/>
    <property type="project" value="UniProtKB-EC"/>
</dbReference>
<dbReference type="SUPFAM" id="SSF102114">
    <property type="entry name" value="Radical SAM enzymes"/>
    <property type="match status" value="1"/>
</dbReference>
<dbReference type="Gene3D" id="3.20.20.70">
    <property type="entry name" value="Aldolase class I"/>
    <property type="match status" value="1"/>
</dbReference>
<feature type="region of interest" description="Disordered" evidence="9">
    <location>
        <begin position="19"/>
        <end position="40"/>
    </location>
</feature>
<evidence type="ECO:0000256" key="5">
    <source>
        <dbReference type="ARBA" id="ARBA00022898"/>
    </source>
</evidence>
<dbReference type="InterPro" id="IPR013785">
    <property type="entry name" value="Aldolase_TIM"/>
</dbReference>